<keyword evidence="1" id="KW-0812">Transmembrane</keyword>
<evidence type="ECO:0000256" key="1">
    <source>
        <dbReference type="SAM" id="Phobius"/>
    </source>
</evidence>
<accession>A0A9W7Q3X8</accession>
<organism evidence="2 3">
    <name type="scientific">Bacillus cereus</name>
    <dbReference type="NCBI Taxonomy" id="1396"/>
    <lineage>
        <taxon>Bacteria</taxon>
        <taxon>Bacillati</taxon>
        <taxon>Bacillota</taxon>
        <taxon>Bacilli</taxon>
        <taxon>Bacillales</taxon>
        <taxon>Bacillaceae</taxon>
        <taxon>Bacillus</taxon>
        <taxon>Bacillus cereus group</taxon>
    </lineage>
</organism>
<dbReference type="Proteomes" id="UP000323321">
    <property type="component" value="Unassembled WGS sequence"/>
</dbReference>
<protein>
    <submittedName>
        <fullName evidence="2">Uncharacterized protein</fullName>
    </submittedName>
</protein>
<dbReference type="EMBL" id="QSMZ01000015">
    <property type="protein sequence ID" value="KAA6462258.1"/>
    <property type="molecule type" value="Genomic_DNA"/>
</dbReference>
<evidence type="ECO:0000313" key="2">
    <source>
        <dbReference type="EMBL" id="KAA6462258.1"/>
    </source>
</evidence>
<feature type="transmembrane region" description="Helical" evidence="1">
    <location>
        <begin position="10"/>
        <end position="27"/>
    </location>
</feature>
<gene>
    <name evidence="2" type="ORF">DX932_18240</name>
</gene>
<proteinExistence type="predicted"/>
<dbReference type="AlphaFoldDB" id="A0A9W7Q3X8"/>
<feature type="transmembrane region" description="Helical" evidence="1">
    <location>
        <begin position="39"/>
        <end position="60"/>
    </location>
</feature>
<comment type="caution">
    <text evidence="2">The sequence shown here is derived from an EMBL/GenBank/DDBJ whole genome shotgun (WGS) entry which is preliminary data.</text>
</comment>
<keyword evidence="1" id="KW-1133">Transmembrane helix</keyword>
<reference evidence="2 3" key="1">
    <citation type="submission" date="2018-08" db="EMBL/GenBank/DDBJ databases">
        <title>Bacillus phenotypic plasticity.</title>
        <authorList>
            <person name="Hurtado E."/>
        </authorList>
    </citation>
    <scope>NUCLEOTIDE SEQUENCE [LARGE SCALE GENOMIC DNA]</scope>
    <source>
        <strain evidence="2 3">111b</strain>
    </source>
</reference>
<keyword evidence="1" id="KW-0472">Membrane</keyword>
<sequence>MNILLKSKNLLIRVFLGLLDVLLYYDQDNILNNPPNKETHIFLFWVVKFLKLSGALYILIKKCRLKLTNIHPPLKIDVLHLHIFEEGVICQKTIKSY</sequence>
<evidence type="ECO:0000313" key="3">
    <source>
        <dbReference type="Proteomes" id="UP000323321"/>
    </source>
</evidence>
<name>A0A9W7Q3X8_BACCE</name>